<dbReference type="Proteomes" id="UP001204772">
    <property type="component" value="Unassembled WGS sequence"/>
</dbReference>
<evidence type="ECO:0000313" key="3">
    <source>
        <dbReference type="Proteomes" id="UP001204772"/>
    </source>
</evidence>
<dbReference type="SMART" id="SM00850">
    <property type="entry name" value="LytTR"/>
    <property type="match status" value="1"/>
</dbReference>
<dbReference type="PROSITE" id="PS50930">
    <property type="entry name" value="HTH_LYTTR"/>
    <property type="match status" value="1"/>
</dbReference>
<dbReference type="InterPro" id="IPR007492">
    <property type="entry name" value="LytTR_DNA-bd_dom"/>
</dbReference>
<gene>
    <name evidence="2" type="ORF">NCI00_27610</name>
</gene>
<dbReference type="InterPro" id="IPR046947">
    <property type="entry name" value="LytR-like"/>
</dbReference>
<keyword evidence="3" id="KW-1185">Reference proteome</keyword>
<dbReference type="Pfam" id="PF04397">
    <property type="entry name" value="LytTR"/>
    <property type="match status" value="1"/>
</dbReference>
<comment type="caution">
    <text evidence="2">The sequence shown here is derived from an EMBL/GenBank/DDBJ whole genome shotgun (WGS) entry which is preliminary data.</text>
</comment>
<feature type="domain" description="HTH LytTR-type" evidence="1">
    <location>
        <begin position="21"/>
        <end position="108"/>
    </location>
</feature>
<proteinExistence type="predicted"/>
<dbReference type="EMBL" id="JAMZEL010000020">
    <property type="protein sequence ID" value="MCP1386239.1"/>
    <property type="molecule type" value="Genomic_DNA"/>
</dbReference>
<sequence length="108" mass="12498">MKQLPQHLVYITPRTCLLTFDVIYLESNRNYTFVYFTNGKRMLLSKTMSVIFAALPSGQFLRISRTHVINLHYFRGINHTNETPVALVGKGLQLPVSRRRLKILNFSA</sequence>
<reference evidence="2 3" key="1">
    <citation type="submission" date="2022-06" db="EMBL/GenBank/DDBJ databases">
        <title>Runella sp. S5 genome sequencing.</title>
        <authorList>
            <person name="Park S."/>
        </authorList>
    </citation>
    <scope>NUCLEOTIDE SEQUENCE [LARGE SCALE GENOMIC DNA]</scope>
    <source>
        <strain evidence="2 3">S5</strain>
    </source>
</reference>
<dbReference type="RefSeq" id="WP_253532961.1">
    <property type="nucleotide sequence ID" value="NZ_JAMZEL010000020.1"/>
</dbReference>
<evidence type="ECO:0000313" key="2">
    <source>
        <dbReference type="EMBL" id="MCP1386239.1"/>
    </source>
</evidence>
<dbReference type="Gene3D" id="2.40.50.1020">
    <property type="entry name" value="LytTr DNA-binding domain"/>
    <property type="match status" value="1"/>
</dbReference>
<evidence type="ECO:0000259" key="1">
    <source>
        <dbReference type="PROSITE" id="PS50930"/>
    </source>
</evidence>
<dbReference type="PANTHER" id="PTHR37299:SF1">
    <property type="entry name" value="STAGE 0 SPORULATION PROTEIN A HOMOLOG"/>
    <property type="match status" value="1"/>
</dbReference>
<organism evidence="2 3">
    <name type="scientific">Runella salmonicolor</name>
    <dbReference type="NCBI Taxonomy" id="2950278"/>
    <lineage>
        <taxon>Bacteria</taxon>
        <taxon>Pseudomonadati</taxon>
        <taxon>Bacteroidota</taxon>
        <taxon>Cytophagia</taxon>
        <taxon>Cytophagales</taxon>
        <taxon>Spirosomataceae</taxon>
        <taxon>Runella</taxon>
    </lineage>
</organism>
<name>A0ABT1FWV9_9BACT</name>
<protein>
    <submittedName>
        <fullName evidence="2">LytTR family transcriptional regulator</fullName>
    </submittedName>
</protein>
<accession>A0ABT1FWV9</accession>
<dbReference type="PANTHER" id="PTHR37299">
    <property type="entry name" value="TRANSCRIPTIONAL REGULATOR-RELATED"/>
    <property type="match status" value="1"/>
</dbReference>